<dbReference type="CDD" id="cd02696">
    <property type="entry name" value="MurNAc-LAA"/>
    <property type="match status" value="1"/>
</dbReference>
<proteinExistence type="predicted"/>
<keyword evidence="2" id="KW-0961">Cell wall biogenesis/degradation</keyword>
<keyword evidence="6" id="KW-1185">Reference proteome</keyword>
<dbReference type="Gene3D" id="3.40.630.40">
    <property type="entry name" value="Zn-dependent exopeptidases"/>
    <property type="match status" value="1"/>
</dbReference>
<evidence type="ECO:0000313" key="5">
    <source>
        <dbReference type="EMBL" id="OZS77095.1"/>
    </source>
</evidence>
<comment type="caution">
    <text evidence="5">The sequence shown here is derived from an EMBL/GenBank/DDBJ whole genome shotgun (WGS) entry which is preliminary data.</text>
</comment>
<gene>
    <name evidence="5" type="ORF">CF394_13215</name>
</gene>
<dbReference type="RefSeq" id="WP_094944242.1">
    <property type="nucleotide sequence ID" value="NZ_NOKQ01000289.1"/>
</dbReference>
<dbReference type="GO" id="GO:0009253">
    <property type="term" value="P:peptidoglycan catabolic process"/>
    <property type="evidence" value="ECO:0007669"/>
    <property type="project" value="InterPro"/>
</dbReference>
<feature type="chain" id="PRO_5012221614" description="SH3b domain-containing protein" evidence="3">
    <location>
        <begin position="26"/>
        <end position="508"/>
    </location>
</feature>
<dbReference type="SMART" id="SM00287">
    <property type="entry name" value="SH3b"/>
    <property type="match status" value="4"/>
</dbReference>
<organism evidence="5 6">
    <name type="scientific">Tetzosporium hominis</name>
    <dbReference type="NCBI Taxonomy" id="2020506"/>
    <lineage>
        <taxon>Bacteria</taxon>
        <taxon>Bacillati</taxon>
        <taxon>Bacillota</taxon>
        <taxon>Bacilli</taxon>
        <taxon>Bacillales</taxon>
        <taxon>Caryophanaceae</taxon>
        <taxon>Tetzosporium</taxon>
    </lineage>
</organism>
<dbReference type="GO" id="GO:0071555">
    <property type="term" value="P:cell wall organization"/>
    <property type="evidence" value="ECO:0007669"/>
    <property type="project" value="UniProtKB-KW"/>
</dbReference>
<dbReference type="InterPro" id="IPR002508">
    <property type="entry name" value="MurNAc-LAA_cat"/>
</dbReference>
<evidence type="ECO:0000256" key="1">
    <source>
        <dbReference type="ARBA" id="ARBA00022801"/>
    </source>
</evidence>
<feature type="signal peptide" evidence="3">
    <location>
        <begin position="1"/>
        <end position="25"/>
    </location>
</feature>
<sequence>MQNFRTYGYFVLILFLLLAPLTAFAESAVVNTPSLKVRSGPGLTYEVIGSVKAGDELDILSKENDWYQIDYNGQQGWVASWLTTGSTSTVENQAAIVQVKTLNVRADASTSSSKLGQLAEGTSVSVKSVKGDWLEIDYNGSSAWIHKEYVQLTSASDMVEQPINDAFRVEVDALNVRKKPSLDSKRTALIYRNDVFQVVSQDDTWVELQLADGSTGWVYKFYGSFEATTPSPSAEQVESDETPSAAPSVVTILYNGTNLRAQPSTSSEVKARVDAGKQLQVKGAESDWYEIELDGDTMFVANWVVTTDAAAIVEEEKEEVTRKPGTLTGLTIVLDPGHGGNDHGTTGYYGTAEKGLTLPTAELLAAKLEAAGADVIFTRESDAYIALRKRVSVSHQHAADAFVSIHYDSVDDSSVNGFTTYYQHSFQKPLADHIHSALQDRLSLKDRGVREGNYLVLRENQQHAVLLELGYLSNATEERSVSTAQFRETAAHAIYEGLISFFDSELED</sequence>
<dbReference type="InterPro" id="IPR036028">
    <property type="entry name" value="SH3-like_dom_sf"/>
</dbReference>
<reference evidence="5 6" key="1">
    <citation type="submission" date="2017-07" db="EMBL/GenBank/DDBJ databases">
        <title>Tetzosporium hominis gen.nov. sp.nov.</title>
        <authorList>
            <person name="Tetz G."/>
            <person name="Tetz V."/>
        </authorList>
    </citation>
    <scope>NUCLEOTIDE SEQUENCE [LARGE SCALE GENOMIC DNA]</scope>
    <source>
        <strain evidence="5 6">VT-49</strain>
    </source>
</reference>
<dbReference type="AlphaFoldDB" id="A0A264W0M3"/>
<keyword evidence="3" id="KW-0732">Signal</keyword>
<dbReference type="SUPFAM" id="SSF50044">
    <property type="entry name" value="SH3-domain"/>
    <property type="match status" value="1"/>
</dbReference>
<dbReference type="PANTHER" id="PTHR34408">
    <property type="entry name" value="FAMILY PROTEIN, PUTATIVE-RELATED"/>
    <property type="match status" value="1"/>
</dbReference>
<dbReference type="InterPro" id="IPR052354">
    <property type="entry name" value="Cell_Wall_Dynamics_Protein"/>
</dbReference>
<dbReference type="Gene3D" id="2.30.30.40">
    <property type="entry name" value="SH3 Domains"/>
    <property type="match status" value="4"/>
</dbReference>
<dbReference type="PROSITE" id="PS51781">
    <property type="entry name" value="SH3B"/>
    <property type="match status" value="3"/>
</dbReference>
<dbReference type="SMART" id="SM00646">
    <property type="entry name" value="Ami_3"/>
    <property type="match status" value="1"/>
</dbReference>
<evidence type="ECO:0000313" key="6">
    <source>
        <dbReference type="Proteomes" id="UP000217065"/>
    </source>
</evidence>
<evidence type="ECO:0000259" key="4">
    <source>
        <dbReference type="PROSITE" id="PS51781"/>
    </source>
</evidence>
<evidence type="ECO:0000256" key="3">
    <source>
        <dbReference type="SAM" id="SignalP"/>
    </source>
</evidence>
<dbReference type="Pfam" id="PF08239">
    <property type="entry name" value="SH3_3"/>
    <property type="match status" value="4"/>
</dbReference>
<evidence type="ECO:0000256" key="2">
    <source>
        <dbReference type="ARBA" id="ARBA00023316"/>
    </source>
</evidence>
<feature type="domain" description="SH3b" evidence="4">
    <location>
        <begin position="92"/>
        <end position="154"/>
    </location>
</feature>
<name>A0A264W0M3_9BACL</name>
<dbReference type="EMBL" id="NOKQ01000289">
    <property type="protein sequence ID" value="OZS77095.1"/>
    <property type="molecule type" value="Genomic_DNA"/>
</dbReference>
<dbReference type="PANTHER" id="PTHR34408:SF1">
    <property type="entry name" value="GLYCOSYL HYDROLASE FAMILY 19 DOMAIN-CONTAINING PROTEIN HI_1415"/>
    <property type="match status" value="1"/>
</dbReference>
<dbReference type="GO" id="GO:0008745">
    <property type="term" value="F:N-acetylmuramoyl-L-alanine amidase activity"/>
    <property type="evidence" value="ECO:0007669"/>
    <property type="project" value="InterPro"/>
</dbReference>
<accession>A0A264W0M3</accession>
<dbReference type="InterPro" id="IPR003646">
    <property type="entry name" value="SH3-like_bac-type"/>
</dbReference>
<dbReference type="PIRSF" id="PIRSF037846">
    <property type="entry name" value="Autolysin_YrvJ_prd"/>
    <property type="match status" value="1"/>
</dbReference>
<dbReference type="SUPFAM" id="SSF53187">
    <property type="entry name" value="Zn-dependent exopeptidases"/>
    <property type="match status" value="1"/>
</dbReference>
<protein>
    <recommendedName>
        <fullName evidence="4">SH3b domain-containing protein</fullName>
    </recommendedName>
</protein>
<keyword evidence="1" id="KW-0378">Hydrolase</keyword>
<dbReference type="Proteomes" id="UP000217065">
    <property type="component" value="Unassembled WGS sequence"/>
</dbReference>
<feature type="domain" description="SH3b" evidence="4">
    <location>
        <begin position="25"/>
        <end position="86"/>
    </location>
</feature>
<dbReference type="InterPro" id="IPR017293">
    <property type="entry name" value="N-acetylmuramoyl-L-ala_amidase"/>
</dbReference>
<dbReference type="Pfam" id="PF01520">
    <property type="entry name" value="Amidase_3"/>
    <property type="match status" value="1"/>
</dbReference>
<dbReference type="OrthoDB" id="9806267at2"/>
<feature type="domain" description="SH3b" evidence="4">
    <location>
        <begin position="245"/>
        <end position="308"/>
    </location>
</feature>